<dbReference type="PROSITE" id="PS51257">
    <property type="entry name" value="PROKAR_LIPOPROTEIN"/>
    <property type="match status" value="1"/>
</dbReference>
<protein>
    <submittedName>
        <fullName evidence="3">VWA domain-containing protein</fullName>
    </submittedName>
</protein>
<evidence type="ECO:0000313" key="3">
    <source>
        <dbReference type="EMBL" id="QQD24950.1"/>
    </source>
</evidence>
<feature type="domain" description="VWFA" evidence="2">
    <location>
        <begin position="31"/>
        <end position="220"/>
    </location>
</feature>
<evidence type="ECO:0000313" key="4">
    <source>
        <dbReference type="Proteomes" id="UP000596074"/>
    </source>
</evidence>
<evidence type="ECO:0000256" key="1">
    <source>
        <dbReference type="SAM" id="SignalP"/>
    </source>
</evidence>
<feature type="chain" id="PRO_5040837888" evidence="1">
    <location>
        <begin position="26"/>
        <end position="220"/>
    </location>
</feature>
<proteinExistence type="predicted"/>
<dbReference type="PROSITE" id="PS50234">
    <property type="entry name" value="VWFA"/>
    <property type="match status" value="1"/>
</dbReference>
<dbReference type="RefSeq" id="WP_228345013.1">
    <property type="nucleotide sequence ID" value="NZ_CP046056.1"/>
</dbReference>
<accession>A0A9X7UXW8</accession>
<dbReference type="EMBL" id="CP046056">
    <property type="protein sequence ID" value="QQD24950.1"/>
    <property type="molecule type" value="Genomic_DNA"/>
</dbReference>
<dbReference type="InterPro" id="IPR002035">
    <property type="entry name" value="VWF_A"/>
</dbReference>
<dbReference type="KEGG" id="vcw:GJQ55_10920"/>
<organism evidence="3 4">
    <name type="scientific">Venatoribacter cucullus</name>
    <dbReference type="NCBI Taxonomy" id="2661630"/>
    <lineage>
        <taxon>Bacteria</taxon>
        <taxon>Pseudomonadati</taxon>
        <taxon>Pseudomonadota</taxon>
        <taxon>Gammaproteobacteria</taxon>
        <taxon>Oceanospirillales</taxon>
        <taxon>Oceanospirillaceae</taxon>
        <taxon>Venatoribacter</taxon>
    </lineage>
</organism>
<dbReference type="Proteomes" id="UP000596074">
    <property type="component" value="Chromosome"/>
</dbReference>
<feature type="signal peptide" evidence="1">
    <location>
        <begin position="1"/>
        <end position="25"/>
    </location>
</feature>
<name>A0A9X7UXW8_9GAMM</name>
<evidence type="ECO:0000259" key="2">
    <source>
        <dbReference type="PROSITE" id="PS50234"/>
    </source>
</evidence>
<keyword evidence="1" id="KW-0732">Signal</keyword>
<keyword evidence="4" id="KW-1185">Reference proteome</keyword>
<sequence>MNTITKLCAAACLPLSLLLSGCGEGAPQNKAVFMLIDTSGTYTQELDKARAISNYLLANLNSGDSLALARIDSGSFSEKDILAKTTFDMRPSTANEQKRRFKQSVDEFAAGLSKGSPHTDITGGVMQATQYLQETGAGDKFILIFSDMEEDLPHDHIRDFPIRLDDVNVVALNVTKLRSDNLDPRDYLKRLQHWQQRVQDGGGNWRVVNDLEKLDSLLVP</sequence>
<dbReference type="SUPFAM" id="SSF53300">
    <property type="entry name" value="vWA-like"/>
    <property type="match status" value="1"/>
</dbReference>
<dbReference type="Gene3D" id="3.40.50.410">
    <property type="entry name" value="von Willebrand factor, type A domain"/>
    <property type="match status" value="1"/>
</dbReference>
<reference evidence="3 4" key="1">
    <citation type="submission" date="2019-11" db="EMBL/GenBank/DDBJ databases">
        <title>Venatorbacter sp. nov. a predator of Campylobacter and other Gram-negative bacteria.</title>
        <authorList>
            <person name="Saeedi A."/>
            <person name="Cummings N.J."/>
            <person name="Connerton I.F."/>
            <person name="Connerton P.L."/>
        </authorList>
    </citation>
    <scope>NUCLEOTIDE SEQUENCE [LARGE SCALE GENOMIC DNA]</scope>
    <source>
        <strain evidence="3">XL5</strain>
    </source>
</reference>
<gene>
    <name evidence="3" type="ORF">GJQ55_10920</name>
</gene>
<dbReference type="InterPro" id="IPR036465">
    <property type="entry name" value="vWFA_dom_sf"/>
</dbReference>
<dbReference type="AlphaFoldDB" id="A0A9X7UXW8"/>